<feature type="non-terminal residue" evidence="1">
    <location>
        <position position="228"/>
    </location>
</feature>
<dbReference type="SUPFAM" id="SSF50939">
    <property type="entry name" value="Sialidases"/>
    <property type="match status" value="1"/>
</dbReference>
<accession>A0A382KWQ5</accession>
<name>A0A382KWQ5_9ZZZZ</name>
<dbReference type="AlphaFoldDB" id="A0A382KWQ5"/>
<dbReference type="EMBL" id="UINC01083476">
    <property type="protein sequence ID" value="SVC29224.1"/>
    <property type="molecule type" value="Genomic_DNA"/>
</dbReference>
<dbReference type="InterPro" id="IPR036278">
    <property type="entry name" value="Sialidase_sf"/>
</dbReference>
<gene>
    <name evidence="1" type="ORF">METZ01_LOCUS282078</name>
</gene>
<protein>
    <recommendedName>
        <fullName evidence="2">Sialidase domain-containing protein</fullName>
    </recommendedName>
</protein>
<dbReference type="CDD" id="cd15482">
    <property type="entry name" value="Sialidase_non-viral"/>
    <property type="match status" value="1"/>
</dbReference>
<proteinExistence type="predicted"/>
<dbReference type="Gene3D" id="2.120.10.10">
    <property type="match status" value="1"/>
</dbReference>
<evidence type="ECO:0008006" key="2">
    <source>
        <dbReference type="Google" id="ProtNLM"/>
    </source>
</evidence>
<reference evidence="1" key="1">
    <citation type="submission" date="2018-05" db="EMBL/GenBank/DDBJ databases">
        <authorList>
            <person name="Lanie J.A."/>
            <person name="Ng W.-L."/>
            <person name="Kazmierczak K.M."/>
            <person name="Andrzejewski T.M."/>
            <person name="Davidsen T.M."/>
            <person name="Wayne K.J."/>
            <person name="Tettelin H."/>
            <person name="Glass J.I."/>
            <person name="Rusch D."/>
            <person name="Podicherti R."/>
            <person name="Tsui H.-C.T."/>
            <person name="Winkler M.E."/>
        </authorList>
    </citation>
    <scope>NUCLEOTIDE SEQUENCE</scope>
</reference>
<organism evidence="1">
    <name type="scientific">marine metagenome</name>
    <dbReference type="NCBI Taxonomy" id="408172"/>
    <lineage>
        <taxon>unclassified sequences</taxon>
        <taxon>metagenomes</taxon>
        <taxon>ecological metagenomes</taxon>
    </lineage>
</organism>
<evidence type="ECO:0000313" key="1">
    <source>
        <dbReference type="EMBL" id="SVC29224.1"/>
    </source>
</evidence>
<sequence length="228" mass="24262">MRRVQLLVIVTVVSGFGTMPLVVQAQQPGQPVRQVVGNGTASIDVFAQDATVDLLTTQRDGEDMQLHHQRSVDGGETWGPVRVIDTTTKPISIASRGNEPQIVAYLDHIAVHWSTKGTARFGAGPMATAVSDDAGRSWRLGPNPAGADSGGAQNFADMTADAEGTFYVAWIGSHDGPAGRGLGVARSTDFGETWEQSQLVDTSSCACCWNRMVTPRAGSVRGLYRDYG</sequence>